<reference evidence="1" key="2">
    <citation type="submission" date="2021-09" db="EMBL/GenBank/DDBJ databases">
        <authorList>
            <person name="Gilroy R."/>
        </authorList>
    </citation>
    <scope>NUCLEOTIDE SEQUENCE</scope>
    <source>
        <strain evidence="1">ChiGjej2B2-19336</strain>
    </source>
</reference>
<dbReference type="RefSeq" id="WP_304120268.1">
    <property type="nucleotide sequence ID" value="NZ_DYZA01000015.1"/>
</dbReference>
<proteinExistence type="predicted"/>
<name>A0A921AUI1_9BACT</name>
<dbReference type="AlphaFoldDB" id="A0A921AUI1"/>
<organism evidence="1 2">
    <name type="scientific">Mailhella massiliensis</name>
    <dbReference type="NCBI Taxonomy" id="1903261"/>
    <lineage>
        <taxon>Bacteria</taxon>
        <taxon>Pseudomonadati</taxon>
        <taxon>Thermodesulfobacteriota</taxon>
        <taxon>Desulfovibrionia</taxon>
        <taxon>Desulfovibrionales</taxon>
        <taxon>Desulfovibrionaceae</taxon>
        <taxon>Mailhella</taxon>
    </lineage>
</organism>
<gene>
    <name evidence="1" type="ORF">K8W16_00660</name>
</gene>
<dbReference type="EMBL" id="DYZA01000015">
    <property type="protein sequence ID" value="HJD96145.1"/>
    <property type="molecule type" value="Genomic_DNA"/>
</dbReference>
<evidence type="ECO:0000313" key="2">
    <source>
        <dbReference type="Proteomes" id="UP000698963"/>
    </source>
</evidence>
<reference evidence="1" key="1">
    <citation type="journal article" date="2021" name="PeerJ">
        <title>Extensive microbial diversity within the chicken gut microbiome revealed by metagenomics and culture.</title>
        <authorList>
            <person name="Gilroy R."/>
            <person name="Ravi A."/>
            <person name="Getino M."/>
            <person name="Pursley I."/>
            <person name="Horton D.L."/>
            <person name="Alikhan N.F."/>
            <person name="Baker D."/>
            <person name="Gharbi K."/>
            <person name="Hall N."/>
            <person name="Watson M."/>
            <person name="Adriaenssens E.M."/>
            <person name="Foster-Nyarko E."/>
            <person name="Jarju S."/>
            <person name="Secka A."/>
            <person name="Antonio M."/>
            <person name="Oren A."/>
            <person name="Chaudhuri R.R."/>
            <person name="La Ragione R."/>
            <person name="Hildebrand F."/>
            <person name="Pallen M.J."/>
        </authorList>
    </citation>
    <scope>NUCLEOTIDE SEQUENCE</scope>
    <source>
        <strain evidence="1">ChiGjej2B2-19336</strain>
    </source>
</reference>
<evidence type="ECO:0000313" key="1">
    <source>
        <dbReference type="EMBL" id="HJD96145.1"/>
    </source>
</evidence>
<sequence>MKTNPELDAIFQEYEQLAAQADQLFDRVKHQFPEEVACTAGCSSCCHAAFDLSLVEAMALNRAFNREFDFGIRRSAVLQAASDADRQLTRLKRHYFQQARQGMSDEDIMVEAAKERVRCPLLGLDNTCLLYEHRPITCRLYGIPTSIHGKAHVCGECRFKKGQPYPTVALDRIQDRLADMSRRIGSAVGSRFRELHRVYVPVSMALITRYDDAYLGIGPSPKE</sequence>
<dbReference type="Proteomes" id="UP000698963">
    <property type="component" value="Unassembled WGS sequence"/>
</dbReference>
<protein>
    <submittedName>
        <fullName evidence="1">YkgJ family cysteine cluster protein</fullName>
    </submittedName>
</protein>
<accession>A0A921AUI1</accession>
<comment type="caution">
    <text evidence="1">The sequence shown here is derived from an EMBL/GenBank/DDBJ whole genome shotgun (WGS) entry which is preliminary data.</text>
</comment>